<dbReference type="GO" id="GO:0005886">
    <property type="term" value="C:plasma membrane"/>
    <property type="evidence" value="ECO:0007669"/>
    <property type="project" value="TreeGrafter"/>
</dbReference>
<organism evidence="7 8">
    <name type="scientific">Leisingera aquaemixtae</name>
    <dbReference type="NCBI Taxonomy" id="1396826"/>
    <lineage>
        <taxon>Bacteria</taxon>
        <taxon>Pseudomonadati</taxon>
        <taxon>Pseudomonadota</taxon>
        <taxon>Alphaproteobacteria</taxon>
        <taxon>Rhodobacterales</taxon>
        <taxon>Roseobacteraceae</taxon>
        <taxon>Leisingera</taxon>
    </lineage>
</organism>
<evidence type="ECO:0000313" key="7">
    <source>
        <dbReference type="EMBL" id="CUH99504.1"/>
    </source>
</evidence>
<dbReference type="EMBL" id="CYSR01000020">
    <property type="protein sequence ID" value="CUH99504.1"/>
    <property type="molecule type" value="Genomic_DNA"/>
</dbReference>
<dbReference type="InterPro" id="IPR023271">
    <property type="entry name" value="Aquaporin-like"/>
</dbReference>
<dbReference type="InterPro" id="IPR000292">
    <property type="entry name" value="For/NO2_transpt"/>
</dbReference>
<dbReference type="Gene3D" id="1.20.1080.10">
    <property type="entry name" value="Glycerol uptake facilitator protein"/>
    <property type="match status" value="1"/>
</dbReference>
<dbReference type="GO" id="GO:0015499">
    <property type="term" value="F:formate transmembrane transporter activity"/>
    <property type="evidence" value="ECO:0007669"/>
    <property type="project" value="TreeGrafter"/>
</dbReference>
<keyword evidence="3 6" id="KW-1133">Transmembrane helix</keyword>
<feature type="transmembrane region" description="Helical" evidence="6">
    <location>
        <begin position="191"/>
        <end position="212"/>
    </location>
</feature>
<dbReference type="RefSeq" id="WP_058285648.1">
    <property type="nucleotide sequence ID" value="NZ_CYSR01000020.1"/>
</dbReference>
<dbReference type="STRING" id="1396826.PHA8399_01626"/>
<dbReference type="InterPro" id="IPR024002">
    <property type="entry name" value="For/NO2_transpt_CS"/>
</dbReference>
<evidence type="ECO:0000256" key="4">
    <source>
        <dbReference type="ARBA" id="ARBA00023136"/>
    </source>
</evidence>
<evidence type="ECO:0000256" key="1">
    <source>
        <dbReference type="ARBA" id="ARBA00004141"/>
    </source>
</evidence>
<comment type="similarity">
    <text evidence="5">Belongs to the FNT transporter (TC 1.A.16) family.</text>
</comment>
<evidence type="ECO:0000313" key="8">
    <source>
        <dbReference type="Proteomes" id="UP000051326"/>
    </source>
</evidence>
<dbReference type="Pfam" id="PF01226">
    <property type="entry name" value="Form_Nir_trans"/>
    <property type="match status" value="1"/>
</dbReference>
<evidence type="ECO:0000256" key="3">
    <source>
        <dbReference type="ARBA" id="ARBA00022989"/>
    </source>
</evidence>
<reference evidence="7 8" key="1">
    <citation type="submission" date="2015-09" db="EMBL/GenBank/DDBJ databases">
        <authorList>
            <consortium name="Swine Surveillance"/>
        </authorList>
    </citation>
    <scope>NUCLEOTIDE SEQUENCE [LARGE SCALE GENOMIC DNA]</scope>
    <source>
        <strain evidence="7 8">CECT 8399</strain>
    </source>
</reference>
<feature type="transmembrane region" description="Helical" evidence="6">
    <location>
        <begin position="72"/>
        <end position="100"/>
    </location>
</feature>
<dbReference type="PANTHER" id="PTHR30520:SF6">
    <property type="entry name" value="FORMATE_NITRATE FAMILY TRANSPORTER (EUROFUNG)"/>
    <property type="match status" value="1"/>
</dbReference>
<feature type="transmembrane region" description="Helical" evidence="6">
    <location>
        <begin position="160"/>
        <end position="179"/>
    </location>
</feature>
<dbReference type="PROSITE" id="PS01005">
    <property type="entry name" value="FORMATE_NITRITE_TP_1"/>
    <property type="match status" value="1"/>
</dbReference>
<comment type="subcellular location">
    <subcellularLocation>
        <location evidence="1">Membrane</location>
        <topology evidence="1">Multi-pass membrane protein</topology>
    </subcellularLocation>
</comment>
<gene>
    <name evidence="7" type="primary">focA</name>
    <name evidence="7" type="ORF">PHA8399_01626</name>
</gene>
<feature type="transmembrane region" description="Helical" evidence="6">
    <location>
        <begin position="112"/>
        <end position="133"/>
    </location>
</feature>
<accession>A0A0P1H905</accession>
<dbReference type="PANTHER" id="PTHR30520">
    <property type="entry name" value="FORMATE TRANSPORTER-RELATED"/>
    <property type="match status" value="1"/>
</dbReference>
<dbReference type="Proteomes" id="UP000051326">
    <property type="component" value="Unassembled WGS sequence"/>
</dbReference>
<keyword evidence="2 6" id="KW-0812">Transmembrane</keyword>
<evidence type="ECO:0000256" key="5">
    <source>
        <dbReference type="ARBA" id="ARBA00049660"/>
    </source>
</evidence>
<dbReference type="AlphaFoldDB" id="A0A0P1H905"/>
<evidence type="ECO:0000256" key="2">
    <source>
        <dbReference type="ARBA" id="ARBA00022692"/>
    </source>
</evidence>
<sequence length="270" mass="27633">MTEPAAFNAYKPAEIAALVETAGVAKARLPLPQMFVLAMLAGAFIGFGAAAYTTAMTGADTASGPVRVLGGAVFSLGLILVVVGGAELFTGNVLMVIAAVDRKIRLRRLWRSWAIVYAGNLAGAAGLAAAFAFTGLLDGSAGATAARIAEAKSALSPVEAFLRGALCNGLVCLAVWLSFAARTAVGKILAVLWPITAFVLLGLEHSVANMFFFPQGWAAGADVSLHAAAANLFWVTLGNIAGGAGGVAFAYWFAYLGRTAPAAGKAQRKR</sequence>
<keyword evidence="4 6" id="KW-0472">Membrane</keyword>
<evidence type="ECO:0000256" key="6">
    <source>
        <dbReference type="SAM" id="Phobius"/>
    </source>
</evidence>
<proteinExistence type="inferred from homology"/>
<protein>
    <submittedName>
        <fullName evidence="7">Formate channel 1</fullName>
    </submittedName>
</protein>
<name>A0A0P1H905_9RHOB</name>
<feature type="transmembrane region" description="Helical" evidence="6">
    <location>
        <begin position="232"/>
        <end position="255"/>
    </location>
</feature>
<feature type="transmembrane region" description="Helical" evidence="6">
    <location>
        <begin position="34"/>
        <end position="52"/>
    </location>
</feature>